<dbReference type="AlphaFoldDB" id="A0AAU9INT0"/>
<evidence type="ECO:0000259" key="1">
    <source>
        <dbReference type="PROSITE" id="PS51752"/>
    </source>
</evidence>
<dbReference type="Gene3D" id="2.100.10.30">
    <property type="entry name" value="Jacalin-like lectin domain"/>
    <property type="match status" value="1"/>
</dbReference>
<organism evidence="2 3">
    <name type="scientific">Blepharisma stoltei</name>
    <dbReference type="NCBI Taxonomy" id="1481888"/>
    <lineage>
        <taxon>Eukaryota</taxon>
        <taxon>Sar</taxon>
        <taxon>Alveolata</taxon>
        <taxon>Ciliophora</taxon>
        <taxon>Postciliodesmatophora</taxon>
        <taxon>Heterotrichea</taxon>
        <taxon>Heterotrichida</taxon>
        <taxon>Blepharismidae</taxon>
        <taxon>Blepharisma</taxon>
    </lineage>
</organism>
<evidence type="ECO:0000313" key="3">
    <source>
        <dbReference type="Proteomes" id="UP001162131"/>
    </source>
</evidence>
<dbReference type="Pfam" id="PF01419">
    <property type="entry name" value="Jacalin"/>
    <property type="match status" value="1"/>
</dbReference>
<keyword evidence="3" id="KW-1185">Reference proteome</keyword>
<name>A0AAU9INT0_9CILI</name>
<reference evidence="2" key="1">
    <citation type="submission" date="2021-09" db="EMBL/GenBank/DDBJ databases">
        <authorList>
            <consortium name="AG Swart"/>
            <person name="Singh M."/>
            <person name="Singh A."/>
            <person name="Seah K."/>
            <person name="Emmerich C."/>
        </authorList>
    </citation>
    <scope>NUCLEOTIDE SEQUENCE</scope>
    <source>
        <strain evidence="2">ATCC30299</strain>
    </source>
</reference>
<protein>
    <recommendedName>
        <fullName evidence="1">Jacalin-type lectin domain-containing protein</fullName>
    </recommendedName>
</protein>
<dbReference type="Proteomes" id="UP001162131">
    <property type="component" value="Unassembled WGS sequence"/>
</dbReference>
<dbReference type="InterPro" id="IPR001229">
    <property type="entry name" value="Jacalin-like_lectin_dom"/>
</dbReference>
<dbReference type="InterPro" id="IPR036404">
    <property type="entry name" value="Jacalin-like_lectin_dom_sf"/>
</dbReference>
<accession>A0AAU9INT0</accession>
<evidence type="ECO:0000313" key="2">
    <source>
        <dbReference type="EMBL" id="CAG9315421.1"/>
    </source>
</evidence>
<dbReference type="EMBL" id="CAJZBQ010000013">
    <property type="protein sequence ID" value="CAG9315421.1"/>
    <property type="molecule type" value="Genomic_DNA"/>
</dbReference>
<sequence length="187" mass="21372">MGCGATYRGPQKPIYSADISSQSITILGNDPNMPQNFPPTGFISVQGETYFDDREFIKQSQIMHLKEINFVTQEYVVGFEVGYYIDGASKLLKHYNKNPGQVVHKAVMNGFDSIIWIEITYGNGFIYSVKMKTLKEREIYVEGTKGKGPETKTVSLIEDKKAITGFKGRYDNYLRSLHTYSWRILKR</sequence>
<dbReference type="SUPFAM" id="SSF51101">
    <property type="entry name" value="Mannose-binding lectins"/>
    <property type="match status" value="1"/>
</dbReference>
<feature type="domain" description="Jacalin-type lectin" evidence="1">
    <location>
        <begin position="34"/>
        <end position="183"/>
    </location>
</feature>
<dbReference type="PROSITE" id="PS51752">
    <property type="entry name" value="JACALIN_LECTIN"/>
    <property type="match status" value="1"/>
</dbReference>
<proteinExistence type="predicted"/>
<comment type="caution">
    <text evidence="2">The sequence shown here is derived from an EMBL/GenBank/DDBJ whole genome shotgun (WGS) entry which is preliminary data.</text>
</comment>
<gene>
    <name evidence="2" type="ORF">BSTOLATCC_MIC13191</name>
</gene>